<dbReference type="InterPro" id="IPR010982">
    <property type="entry name" value="Lambda_DNA-bd_dom_sf"/>
</dbReference>
<evidence type="ECO:0000313" key="1">
    <source>
        <dbReference type="EMBL" id="TQJ18043.1"/>
    </source>
</evidence>
<protein>
    <submittedName>
        <fullName evidence="1">Helix-turn-helix protein</fullName>
    </submittedName>
</protein>
<gene>
    <name evidence="1" type="ORF">FB475_2175</name>
</gene>
<sequence>MEHQMPVGEMLRQARHSLGYSQYVIADELARVSGNDSLTREEVARWERGKRLPGPYWRRWICVVLRLPVSDLEVAIRSQRSDRRIARERLPHPSGMSTAVK</sequence>
<dbReference type="GO" id="GO:0003677">
    <property type="term" value="F:DNA binding"/>
    <property type="evidence" value="ECO:0007669"/>
    <property type="project" value="InterPro"/>
</dbReference>
<accession>A0A542ERR1</accession>
<dbReference type="EMBL" id="VFMM01000001">
    <property type="protein sequence ID" value="TQJ18043.1"/>
    <property type="molecule type" value="Genomic_DNA"/>
</dbReference>
<organism evidence="1 2">
    <name type="scientific">Kribbella jejuensis</name>
    <dbReference type="NCBI Taxonomy" id="236068"/>
    <lineage>
        <taxon>Bacteria</taxon>
        <taxon>Bacillati</taxon>
        <taxon>Actinomycetota</taxon>
        <taxon>Actinomycetes</taxon>
        <taxon>Propionibacteriales</taxon>
        <taxon>Kribbellaceae</taxon>
        <taxon>Kribbella</taxon>
    </lineage>
</organism>
<dbReference type="SUPFAM" id="SSF47413">
    <property type="entry name" value="lambda repressor-like DNA-binding domains"/>
    <property type="match status" value="1"/>
</dbReference>
<comment type="caution">
    <text evidence="1">The sequence shown here is derived from an EMBL/GenBank/DDBJ whole genome shotgun (WGS) entry which is preliminary data.</text>
</comment>
<dbReference type="CDD" id="cd00093">
    <property type="entry name" value="HTH_XRE"/>
    <property type="match status" value="1"/>
</dbReference>
<dbReference type="Proteomes" id="UP000316298">
    <property type="component" value="Unassembled WGS sequence"/>
</dbReference>
<dbReference type="InterPro" id="IPR001387">
    <property type="entry name" value="Cro/C1-type_HTH"/>
</dbReference>
<keyword evidence="2" id="KW-1185">Reference proteome</keyword>
<proteinExistence type="predicted"/>
<dbReference type="RefSeq" id="WP_141854933.1">
    <property type="nucleotide sequence ID" value="NZ_BAAAKA010000017.1"/>
</dbReference>
<dbReference type="AlphaFoldDB" id="A0A542ERR1"/>
<evidence type="ECO:0000313" key="2">
    <source>
        <dbReference type="Proteomes" id="UP000316298"/>
    </source>
</evidence>
<name>A0A542ERR1_9ACTN</name>
<reference evidence="1 2" key="1">
    <citation type="submission" date="2019-06" db="EMBL/GenBank/DDBJ databases">
        <title>Sequencing the genomes of 1000 actinobacteria strains.</title>
        <authorList>
            <person name="Klenk H.-P."/>
        </authorList>
    </citation>
    <scope>NUCLEOTIDE SEQUENCE [LARGE SCALE GENOMIC DNA]</scope>
    <source>
        <strain evidence="1 2">DSM 17305</strain>
    </source>
</reference>
<dbReference type="Gene3D" id="1.10.260.40">
    <property type="entry name" value="lambda repressor-like DNA-binding domains"/>
    <property type="match status" value="1"/>
</dbReference>
<dbReference type="OrthoDB" id="3213425at2"/>